<dbReference type="InterPro" id="IPR012341">
    <property type="entry name" value="6hp_glycosidase-like_sf"/>
</dbReference>
<dbReference type="PROSITE" id="PS51677">
    <property type="entry name" value="NODB"/>
    <property type="match status" value="1"/>
</dbReference>
<feature type="domain" description="NodB homology" evidence="7">
    <location>
        <begin position="640"/>
        <end position="849"/>
    </location>
</feature>
<dbReference type="Pfam" id="PF00759">
    <property type="entry name" value="Glyco_hydro_9"/>
    <property type="match status" value="1"/>
</dbReference>
<evidence type="ECO:0000313" key="9">
    <source>
        <dbReference type="Proteomes" id="UP001202180"/>
    </source>
</evidence>
<evidence type="ECO:0000256" key="4">
    <source>
        <dbReference type="ARBA" id="ARBA00023295"/>
    </source>
</evidence>
<gene>
    <name evidence="8" type="ORF">M0L20_20620</name>
</gene>
<comment type="caution">
    <text evidence="8">The sequence shown here is derived from an EMBL/GenBank/DDBJ whole genome shotgun (WGS) entry which is preliminary data.</text>
</comment>
<feature type="signal peptide" evidence="6">
    <location>
        <begin position="1"/>
        <end position="19"/>
    </location>
</feature>
<protein>
    <submittedName>
        <fullName evidence="8">Glycoside hydrolase family 9 protein</fullName>
    </submittedName>
</protein>
<dbReference type="Gene3D" id="2.60.40.10">
    <property type="entry name" value="Immunoglobulins"/>
    <property type="match status" value="1"/>
</dbReference>
<keyword evidence="5" id="KW-0624">Polysaccharide degradation</keyword>
<evidence type="ECO:0000259" key="7">
    <source>
        <dbReference type="PROSITE" id="PS51677"/>
    </source>
</evidence>
<proteinExistence type="inferred from homology"/>
<dbReference type="Pfam" id="PF01522">
    <property type="entry name" value="Polysacc_deac_1"/>
    <property type="match status" value="1"/>
</dbReference>
<reference evidence="8 9" key="1">
    <citation type="submission" date="2022-04" db="EMBL/GenBank/DDBJ databases">
        <title>Spirosoma sp. strain RP8 genome sequencing and assembly.</title>
        <authorList>
            <person name="Jung Y."/>
        </authorList>
    </citation>
    <scope>NUCLEOTIDE SEQUENCE [LARGE SCALE GENOMIC DNA]</scope>
    <source>
        <strain evidence="8 9">RP8</strain>
    </source>
</reference>
<dbReference type="InterPro" id="IPR001701">
    <property type="entry name" value="Glyco_hydro_9"/>
</dbReference>
<dbReference type="CDD" id="cd02850">
    <property type="entry name" value="E_set_Cellulase_N"/>
    <property type="match status" value="1"/>
</dbReference>
<keyword evidence="2 8" id="KW-0378">Hydrolase</keyword>
<dbReference type="PANTHER" id="PTHR22298">
    <property type="entry name" value="ENDO-1,4-BETA-GLUCANASE"/>
    <property type="match status" value="1"/>
</dbReference>
<dbReference type="SUPFAM" id="SSF81296">
    <property type="entry name" value="E set domains"/>
    <property type="match status" value="1"/>
</dbReference>
<dbReference type="InterPro" id="IPR013783">
    <property type="entry name" value="Ig-like_fold"/>
</dbReference>
<accession>A0ABT0HQ27</accession>
<evidence type="ECO:0000256" key="5">
    <source>
        <dbReference type="ARBA" id="ARBA00023326"/>
    </source>
</evidence>
<keyword evidence="4" id="KW-0326">Glycosidase</keyword>
<organism evidence="8 9">
    <name type="scientific">Spirosoma liriopis</name>
    <dbReference type="NCBI Taxonomy" id="2937440"/>
    <lineage>
        <taxon>Bacteria</taxon>
        <taxon>Pseudomonadati</taxon>
        <taxon>Bacteroidota</taxon>
        <taxon>Cytophagia</taxon>
        <taxon>Cytophagales</taxon>
        <taxon>Cytophagaceae</taxon>
        <taxon>Spirosoma</taxon>
    </lineage>
</organism>
<keyword evidence="9" id="KW-1185">Reference proteome</keyword>
<dbReference type="Gene3D" id="3.20.20.370">
    <property type="entry name" value="Glycoside hydrolase/deacetylase"/>
    <property type="match status" value="1"/>
</dbReference>
<evidence type="ECO:0000256" key="6">
    <source>
        <dbReference type="SAM" id="SignalP"/>
    </source>
</evidence>
<dbReference type="Pfam" id="PF02927">
    <property type="entry name" value="CelD_N"/>
    <property type="match status" value="1"/>
</dbReference>
<dbReference type="SUPFAM" id="SSF48208">
    <property type="entry name" value="Six-hairpin glycosidases"/>
    <property type="match status" value="1"/>
</dbReference>
<dbReference type="SUPFAM" id="SSF88713">
    <property type="entry name" value="Glycoside hydrolase/deacetylase"/>
    <property type="match status" value="1"/>
</dbReference>
<evidence type="ECO:0000313" key="8">
    <source>
        <dbReference type="EMBL" id="MCK8494283.1"/>
    </source>
</evidence>
<keyword evidence="3" id="KW-0119">Carbohydrate metabolism</keyword>
<feature type="chain" id="PRO_5045169533" evidence="6">
    <location>
        <begin position="20"/>
        <end position="854"/>
    </location>
</feature>
<dbReference type="CDD" id="cd10917">
    <property type="entry name" value="CE4_NodB_like_6s_7s"/>
    <property type="match status" value="1"/>
</dbReference>
<sequence length="854" mass="96848">MINRLLLLLAVVITLAAFAFRSDETAVIRINLLGYRPSSSKNAVWASLTDKTTARFQIVNAETNQVVWQREVSPAFGAYGPFRQTCRLNFSAFRQPGRYYLRTDEGTRSPAFRIGEDVYDGAADFCLRYMRQQRSGFNPFLKDSCHTHDGYTMYGPMPDSTHIDASGGWHDASDYLQYVTTSANATYHLLAALRDFPTAFADQHQTNGLAGANGQPDVLDEARWGLDWLLKMHPTDEWLFNQLGDDRDHAGLRIPQEDKLYGKGFERPVYFATGEPQGLFKYKNRATGVASTAGKVSSALALGYQLMRNRPSDYVDRDCVNRLRQRSQSAYQLGIQKPGNSQTAPGRAPYFYEEDNYTDDMELAAVEQLNVAGSASKQAVQWRSTALKLARQEPVTPWIDNDTARHYQWYPFVNIGHAELAKRLPISQRKPVTDFYKRGIETVWQRARQNAFYRGVPFIWCSNNLTTSFATQCYWYRQLTNDQQYAALEQANFDWLFGCNPWGTSFVYGLPAMADTPADPHSAFTHLKNYPIDGGLVDGPVRGSIYKNLIGITLKEPDEYALFQSDLAVYHDDFGDYSTNEPTMDGTASLIYLLAAKQSEKRPKTVELTRLTQKAGQPSTTDSKATFDKGAKIQGDTSSRQLSLVFTGDEFADGGMTIAKVLRNHKVKASFFLTGRFLRNRANASLVQQLRRDGHYIGPHSDQHLLYCDWTKRDSLLVTREQFLRDLKANYTALGRFGIQRSKATWFLPPYEWYNDSISTWTRQAGLQLVNYTPGTLSHADYTTPEAGNYRDSETILQSIRTYEQRNSSGLNGFILLMHLGTAPSRTDKLYDHLDELLTELRQKPYQLVKINQL</sequence>
<dbReference type="GO" id="GO:0016787">
    <property type="term" value="F:hydrolase activity"/>
    <property type="evidence" value="ECO:0007669"/>
    <property type="project" value="UniProtKB-KW"/>
</dbReference>
<dbReference type="Gene3D" id="1.50.10.10">
    <property type="match status" value="1"/>
</dbReference>
<dbReference type="Proteomes" id="UP001202180">
    <property type="component" value="Unassembled WGS sequence"/>
</dbReference>
<comment type="similarity">
    <text evidence="1">Belongs to the glycosyl hydrolase 9 (cellulase E) family.</text>
</comment>
<dbReference type="InterPro" id="IPR002509">
    <property type="entry name" value="NODB_dom"/>
</dbReference>
<keyword evidence="6" id="KW-0732">Signal</keyword>
<evidence type="ECO:0000256" key="1">
    <source>
        <dbReference type="ARBA" id="ARBA00007072"/>
    </source>
</evidence>
<dbReference type="EMBL" id="JALPRF010000003">
    <property type="protein sequence ID" value="MCK8494283.1"/>
    <property type="molecule type" value="Genomic_DNA"/>
</dbReference>
<dbReference type="RefSeq" id="WP_248478837.1">
    <property type="nucleotide sequence ID" value="NZ_JALPRF010000003.1"/>
</dbReference>
<evidence type="ECO:0000256" key="2">
    <source>
        <dbReference type="ARBA" id="ARBA00022801"/>
    </source>
</evidence>
<dbReference type="InterPro" id="IPR008928">
    <property type="entry name" value="6-hairpin_glycosidase_sf"/>
</dbReference>
<dbReference type="InterPro" id="IPR004197">
    <property type="entry name" value="Cellulase_Ig-like"/>
</dbReference>
<evidence type="ECO:0000256" key="3">
    <source>
        <dbReference type="ARBA" id="ARBA00023277"/>
    </source>
</evidence>
<dbReference type="InterPro" id="IPR014756">
    <property type="entry name" value="Ig_E-set"/>
</dbReference>
<dbReference type="InterPro" id="IPR011330">
    <property type="entry name" value="Glyco_hydro/deAcase_b/a-brl"/>
</dbReference>
<name>A0ABT0HQ27_9BACT</name>